<feature type="compositionally biased region" description="Acidic residues" evidence="12">
    <location>
        <begin position="640"/>
        <end position="659"/>
    </location>
</feature>
<dbReference type="InterPro" id="IPR002110">
    <property type="entry name" value="Ankyrin_rpt"/>
</dbReference>
<dbReference type="InterPro" id="IPR011539">
    <property type="entry name" value="RHD_DNA_bind_dom"/>
</dbReference>
<feature type="repeat" description="ANK" evidence="11">
    <location>
        <begin position="601"/>
        <end position="633"/>
    </location>
</feature>
<dbReference type="Ensembl" id="ENSONIT00000079500.1">
    <property type="protein sequence ID" value="ENSONIP00000080081.1"/>
    <property type="gene ID" value="ENSONIG00000004349.2"/>
</dbReference>
<dbReference type="Pfam" id="PF12796">
    <property type="entry name" value="Ank_2"/>
    <property type="match status" value="2"/>
</dbReference>
<dbReference type="GO" id="GO:0000981">
    <property type="term" value="F:DNA-binding transcription factor activity, RNA polymerase II-specific"/>
    <property type="evidence" value="ECO:0007669"/>
    <property type="project" value="TreeGrafter"/>
</dbReference>
<proteinExistence type="predicted"/>
<dbReference type="InterPro" id="IPR002909">
    <property type="entry name" value="IPT_dom"/>
</dbReference>
<evidence type="ECO:0000256" key="12">
    <source>
        <dbReference type="SAM" id="MobiDB-lite"/>
    </source>
</evidence>
<feature type="repeat" description="ANK" evidence="11">
    <location>
        <begin position="533"/>
        <end position="565"/>
    </location>
</feature>
<keyword evidence="8" id="KW-0010">Activator</keyword>
<dbReference type="PROSITE" id="PS50254">
    <property type="entry name" value="REL_2"/>
    <property type="match status" value="1"/>
</dbReference>
<dbReference type="InterPro" id="IPR014756">
    <property type="entry name" value="Ig_E-set"/>
</dbReference>
<name>A0A669F9B9_ORENI</name>
<keyword evidence="5" id="KW-0805">Transcription regulation</keyword>
<dbReference type="FunFam" id="2.60.40.340:FF:000004">
    <property type="entry name" value="Nuclear factor NF-kappa-B p105 subunit isoform 1"/>
    <property type="match status" value="1"/>
</dbReference>
<dbReference type="Proteomes" id="UP000005207">
    <property type="component" value="Linkage group LG2"/>
</dbReference>
<evidence type="ECO:0000256" key="1">
    <source>
        <dbReference type="ARBA" id="ARBA00004123"/>
    </source>
</evidence>
<evidence type="ECO:0000256" key="10">
    <source>
        <dbReference type="ARBA" id="ARBA00023242"/>
    </source>
</evidence>
<dbReference type="AlphaFoldDB" id="A0A669F9B9"/>
<dbReference type="GO" id="GO:0007399">
    <property type="term" value="P:nervous system development"/>
    <property type="evidence" value="ECO:0007669"/>
    <property type="project" value="UniProtKB-ARBA"/>
</dbReference>
<evidence type="ECO:0000256" key="3">
    <source>
        <dbReference type="ARBA" id="ARBA00022490"/>
    </source>
</evidence>
<dbReference type="PROSITE" id="PS50088">
    <property type="entry name" value="ANK_REPEAT"/>
    <property type="match status" value="3"/>
</dbReference>
<dbReference type="InterPro" id="IPR008967">
    <property type="entry name" value="p53-like_TF_DNA-bd_sf"/>
</dbReference>
<dbReference type="SMART" id="SM00248">
    <property type="entry name" value="ANK"/>
    <property type="match status" value="6"/>
</dbReference>
<evidence type="ECO:0000313" key="15">
    <source>
        <dbReference type="Proteomes" id="UP000005207"/>
    </source>
</evidence>
<dbReference type="SUPFAM" id="SSF47986">
    <property type="entry name" value="DEATH domain"/>
    <property type="match status" value="1"/>
</dbReference>
<dbReference type="InterPro" id="IPR013783">
    <property type="entry name" value="Ig-like_fold"/>
</dbReference>
<evidence type="ECO:0000256" key="8">
    <source>
        <dbReference type="ARBA" id="ARBA00023159"/>
    </source>
</evidence>
<dbReference type="GeneTree" id="ENSGT00940000158625"/>
<evidence type="ECO:0000256" key="7">
    <source>
        <dbReference type="ARBA" id="ARBA00023125"/>
    </source>
</evidence>
<gene>
    <name evidence="14" type="primary">NFKB1</name>
    <name evidence="14" type="synonym">nfkb1</name>
</gene>
<feature type="domain" description="RHD" evidence="13">
    <location>
        <begin position="16"/>
        <end position="211"/>
    </location>
</feature>
<evidence type="ECO:0000313" key="14">
    <source>
        <dbReference type="Ensembl" id="ENSONIP00000080081.1"/>
    </source>
</evidence>
<dbReference type="FunFam" id="2.60.40.10:FF:000046">
    <property type="entry name" value="Nuclear factor NF-kappa-B p105 subunit"/>
    <property type="match status" value="1"/>
</dbReference>
<dbReference type="Gene3D" id="2.60.40.10">
    <property type="entry name" value="Immunoglobulins"/>
    <property type="match status" value="1"/>
</dbReference>
<dbReference type="InterPro" id="IPR036770">
    <property type="entry name" value="Ankyrin_rpt-contain_sf"/>
</dbReference>
<dbReference type="CDD" id="cd01177">
    <property type="entry name" value="IPT_NFkappaB"/>
    <property type="match status" value="1"/>
</dbReference>
<protein>
    <submittedName>
        <fullName evidence="14">Nuclear factor kappa B subunit 1</fullName>
    </submittedName>
</protein>
<evidence type="ECO:0000256" key="6">
    <source>
        <dbReference type="ARBA" id="ARBA00023043"/>
    </source>
</evidence>
<feature type="region of interest" description="Disordered" evidence="12">
    <location>
        <begin position="640"/>
        <end position="660"/>
    </location>
</feature>
<reference evidence="14" key="3">
    <citation type="submission" date="2025-09" db="UniProtKB">
        <authorList>
            <consortium name="Ensembl"/>
        </authorList>
    </citation>
    <scope>IDENTIFICATION</scope>
</reference>
<dbReference type="SUPFAM" id="SSF81296">
    <property type="entry name" value="E set domains"/>
    <property type="match status" value="1"/>
</dbReference>
<sequence>MTDVLIQVCTDVFVFQRGFRFRYGCEGPSHGGLPGATSEKNRKTYPTVKICNYQGQARVVVQLVTALTAVPHLHAHSLVGKQCDKGICIADLQSKDSTISFPNLGILHVTKKNVAKTLEERMIEAFKLGYNCGVSIHPDIDSVQGEVRVPREVTEHHLSVIRNAAAMQAKEMDLSVVRLMFTAFLPDSDGGFSRRLEPVVSEPIYDSKAPNASNLKIVRMDRTAGCVTGGEEVYLLCDKVQKDDIQVRFYEEDDSGLTWEALGDFSPTDVHRQFAIVFKTPKYRDQNLQKPTSVFVQLKRKSDNETSEPKPFTYHPQILDKEEVQRKRQKTLPNFQDFSGHGGGSLYRGGGGGGGPAAGGGPGSTGRAFHTSNQVFLSPSEFDAKEQLDQVTSRLLDAIFHYSVTADSAYLLAPQRSLMAAQDVNGDTGLHLAVLHNQQEALKSLTQVVSALPGEEVLNMRNHLYQTPLHLAVITQQKEAVEALLLAGADPTLTDRHGNTVLHLAAQHEGGGMIQFLLQHRELRELLDQTNTAGLCAIHLAVLANQLSSLRELLEGGANVEIQERSCGRTALHLATETDNVSLAGCLLLEGNAKVDCCTFDGSTPLHIAAGRGSVKLTALLMAAGADPRKENFEPLFFREEDEEESCEKESEDEEEDEGYIPGTTPFSMAATLQVHVASEPLVNLTTRKVKQALCGTLESEGCWENLAHSLGLGILNTAFRLSPSPAKTLLDSYEVTRTQRISCSQKPGKRPLEDCVDKLLPISPAGFRWNDQGAAGCSEVSRRVQSAEHPGGGAARERGSACHQRDEW</sequence>
<reference evidence="15" key="1">
    <citation type="submission" date="2012-01" db="EMBL/GenBank/DDBJ databases">
        <title>The Genome Sequence of Oreochromis niloticus (Nile Tilapia).</title>
        <authorList>
            <consortium name="Broad Institute Genome Assembly Team"/>
            <consortium name="Broad Institute Sequencing Platform"/>
            <person name="Di Palma F."/>
            <person name="Johnson J."/>
            <person name="Lander E.S."/>
            <person name="Lindblad-Toh K."/>
        </authorList>
    </citation>
    <scope>NUCLEOTIDE SEQUENCE [LARGE SCALE GENOMIC DNA]</scope>
</reference>
<dbReference type="SUPFAM" id="SSF48403">
    <property type="entry name" value="Ankyrin repeat"/>
    <property type="match status" value="1"/>
</dbReference>
<evidence type="ECO:0000256" key="9">
    <source>
        <dbReference type="ARBA" id="ARBA00023163"/>
    </source>
</evidence>
<evidence type="ECO:0000256" key="5">
    <source>
        <dbReference type="ARBA" id="ARBA00023015"/>
    </source>
</evidence>
<keyword evidence="6 11" id="KW-0040">ANK repeat</keyword>
<dbReference type="Pfam" id="PF16179">
    <property type="entry name" value="RHD_dimer"/>
    <property type="match status" value="1"/>
</dbReference>
<dbReference type="Gene3D" id="1.25.40.20">
    <property type="entry name" value="Ankyrin repeat-containing domain"/>
    <property type="match status" value="1"/>
</dbReference>
<accession>A0A669F9B9</accession>
<keyword evidence="4" id="KW-0677">Repeat</keyword>
<dbReference type="GO" id="GO:0005737">
    <property type="term" value="C:cytoplasm"/>
    <property type="evidence" value="ECO:0007669"/>
    <property type="project" value="UniProtKB-SubCell"/>
</dbReference>
<dbReference type="InterPro" id="IPR032397">
    <property type="entry name" value="RHD_dimer"/>
</dbReference>
<dbReference type="PROSITE" id="PS50297">
    <property type="entry name" value="ANK_REP_REGION"/>
    <property type="match status" value="3"/>
</dbReference>
<dbReference type="GO" id="GO:0035525">
    <property type="term" value="C:NF-kappaB p50/p65 complex"/>
    <property type="evidence" value="ECO:0007669"/>
    <property type="project" value="TreeGrafter"/>
</dbReference>
<comment type="subcellular location">
    <subcellularLocation>
        <location evidence="2">Cytoplasm</location>
    </subcellularLocation>
    <subcellularLocation>
        <location evidence="1">Nucleus</location>
    </subcellularLocation>
</comment>
<dbReference type="InterPro" id="IPR030492">
    <property type="entry name" value="RHD_CS"/>
</dbReference>
<evidence type="ECO:0000256" key="11">
    <source>
        <dbReference type="PROSITE-ProRule" id="PRU00023"/>
    </source>
</evidence>
<dbReference type="GO" id="GO:0000978">
    <property type="term" value="F:RNA polymerase II cis-regulatory region sequence-specific DNA binding"/>
    <property type="evidence" value="ECO:0007669"/>
    <property type="project" value="TreeGrafter"/>
</dbReference>
<feature type="compositionally biased region" description="Basic and acidic residues" evidence="12">
    <location>
        <begin position="796"/>
        <end position="809"/>
    </location>
</feature>
<dbReference type="InterPro" id="IPR037059">
    <property type="entry name" value="RHD_DNA_bind_dom_sf"/>
</dbReference>
<organism evidence="14 15">
    <name type="scientific">Oreochromis niloticus</name>
    <name type="common">Nile tilapia</name>
    <name type="synonym">Tilapia nilotica</name>
    <dbReference type="NCBI Taxonomy" id="8128"/>
    <lineage>
        <taxon>Eukaryota</taxon>
        <taxon>Metazoa</taxon>
        <taxon>Chordata</taxon>
        <taxon>Craniata</taxon>
        <taxon>Vertebrata</taxon>
        <taxon>Euteleostomi</taxon>
        <taxon>Actinopterygii</taxon>
        <taxon>Neopterygii</taxon>
        <taxon>Teleostei</taxon>
        <taxon>Neoteleostei</taxon>
        <taxon>Acanthomorphata</taxon>
        <taxon>Ovalentaria</taxon>
        <taxon>Cichlomorphae</taxon>
        <taxon>Cichliformes</taxon>
        <taxon>Cichlidae</taxon>
        <taxon>African cichlids</taxon>
        <taxon>Pseudocrenilabrinae</taxon>
        <taxon>Oreochromini</taxon>
        <taxon>Oreochromis</taxon>
    </lineage>
</organism>
<dbReference type="Gene3D" id="1.10.533.10">
    <property type="entry name" value="Death Domain, Fas"/>
    <property type="match status" value="1"/>
</dbReference>
<dbReference type="PANTHER" id="PTHR24169:SF9">
    <property type="entry name" value="NUCLEAR FACTOR NF-KAPPA-B P105 SUBUNIT"/>
    <property type="match status" value="1"/>
</dbReference>
<keyword evidence="3" id="KW-0963">Cytoplasm</keyword>
<dbReference type="PRINTS" id="PR00057">
    <property type="entry name" value="NFKBTNSCPFCT"/>
</dbReference>
<keyword evidence="9" id="KW-0804">Transcription</keyword>
<dbReference type="SUPFAM" id="SSF49417">
    <property type="entry name" value="p53-like transcription factors"/>
    <property type="match status" value="1"/>
</dbReference>
<feature type="repeat" description="ANK" evidence="11">
    <location>
        <begin position="464"/>
        <end position="496"/>
    </location>
</feature>
<keyword evidence="10" id="KW-0539">Nucleus</keyword>
<keyword evidence="7" id="KW-0238">DNA-binding</keyword>
<evidence type="ECO:0000256" key="4">
    <source>
        <dbReference type="ARBA" id="ARBA00022737"/>
    </source>
</evidence>
<evidence type="ECO:0000259" key="13">
    <source>
        <dbReference type="PROSITE" id="PS50254"/>
    </source>
</evidence>
<dbReference type="Gene3D" id="2.60.40.340">
    <property type="entry name" value="Rel homology domain (RHD), DNA-binding domain"/>
    <property type="match status" value="1"/>
</dbReference>
<dbReference type="SMART" id="SM00429">
    <property type="entry name" value="IPT"/>
    <property type="match status" value="1"/>
</dbReference>
<dbReference type="InterPro" id="IPR000451">
    <property type="entry name" value="NFkB/Dor"/>
</dbReference>
<dbReference type="Pfam" id="PF00554">
    <property type="entry name" value="RHD_DNA_bind"/>
    <property type="match status" value="1"/>
</dbReference>
<evidence type="ECO:0000256" key="2">
    <source>
        <dbReference type="ARBA" id="ARBA00004496"/>
    </source>
</evidence>
<dbReference type="InterPro" id="IPR033926">
    <property type="entry name" value="IPT_NFkappaB"/>
</dbReference>
<dbReference type="PANTHER" id="PTHR24169">
    <property type="entry name" value="NUCLEAR FACTOR NF-KAPPA-B PROTEIN"/>
    <property type="match status" value="1"/>
</dbReference>
<dbReference type="InterPro" id="IPR011029">
    <property type="entry name" value="DEATH-like_dom_sf"/>
</dbReference>
<reference evidence="14" key="2">
    <citation type="submission" date="2025-08" db="UniProtKB">
        <authorList>
            <consortium name="Ensembl"/>
        </authorList>
    </citation>
    <scope>IDENTIFICATION</scope>
</reference>
<dbReference type="PROSITE" id="PS01204">
    <property type="entry name" value="REL_1"/>
    <property type="match status" value="1"/>
</dbReference>
<keyword evidence="15" id="KW-1185">Reference proteome</keyword>
<feature type="region of interest" description="Disordered" evidence="12">
    <location>
        <begin position="780"/>
        <end position="809"/>
    </location>
</feature>